<evidence type="ECO:0000256" key="1">
    <source>
        <dbReference type="ARBA" id="ARBA00023015"/>
    </source>
</evidence>
<keyword evidence="3" id="KW-0804">Transcription</keyword>
<keyword evidence="4" id="KW-0597">Phosphoprotein</keyword>
<accession>A0A2Z6IA02</accession>
<dbReference type="CDD" id="cd06170">
    <property type="entry name" value="LuxR_C_like"/>
    <property type="match status" value="1"/>
</dbReference>
<keyword evidence="1" id="KW-0805">Transcription regulation</keyword>
<evidence type="ECO:0000256" key="4">
    <source>
        <dbReference type="PROSITE-ProRule" id="PRU00169"/>
    </source>
</evidence>
<evidence type="ECO:0000256" key="3">
    <source>
        <dbReference type="ARBA" id="ARBA00023163"/>
    </source>
</evidence>
<feature type="modified residue" description="4-aspartylphosphate" evidence="4">
    <location>
        <position position="66"/>
    </location>
</feature>
<feature type="domain" description="HTH luxR-type" evidence="5">
    <location>
        <begin position="147"/>
        <end position="212"/>
    </location>
</feature>
<dbReference type="KEGG" id="sutt:SUTMEG_10830"/>
<keyword evidence="8" id="KW-1185">Reference proteome</keyword>
<dbReference type="SMART" id="SM00421">
    <property type="entry name" value="HTH_LUXR"/>
    <property type="match status" value="1"/>
</dbReference>
<reference evidence="7 8" key="1">
    <citation type="journal article" date="2018" name="Int. J. Syst. Evol. Microbiol.">
        <title>Mesosutterella multiformis gen. nov., sp. nov., a member of the family Sutterellaceae and Sutterella megalosphaeroides sp. nov., isolated from human faeces.</title>
        <authorList>
            <person name="Sakamoto M."/>
            <person name="Ikeyama N."/>
            <person name="Kunihiro T."/>
            <person name="Iino T."/>
            <person name="Yuki M."/>
            <person name="Ohkuma M."/>
        </authorList>
    </citation>
    <scope>NUCLEOTIDE SEQUENCE [LARGE SCALE GENOMIC DNA]</scope>
    <source>
        <strain evidence="7 8">6FBBBH3</strain>
    </source>
</reference>
<feature type="domain" description="Response regulatory" evidence="6">
    <location>
        <begin position="17"/>
        <end position="131"/>
    </location>
</feature>
<dbReference type="PRINTS" id="PR00038">
    <property type="entry name" value="HTHLUXR"/>
</dbReference>
<dbReference type="GO" id="GO:0000160">
    <property type="term" value="P:phosphorelay signal transduction system"/>
    <property type="evidence" value="ECO:0007669"/>
    <property type="project" value="InterPro"/>
</dbReference>
<dbReference type="PROSITE" id="PS00622">
    <property type="entry name" value="HTH_LUXR_1"/>
    <property type="match status" value="1"/>
</dbReference>
<dbReference type="GO" id="GO:0006355">
    <property type="term" value="P:regulation of DNA-templated transcription"/>
    <property type="evidence" value="ECO:0007669"/>
    <property type="project" value="InterPro"/>
</dbReference>
<dbReference type="InterPro" id="IPR036388">
    <property type="entry name" value="WH-like_DNA-bd_sf"/>
</dbReference>
<evidence type="ECO:0000313" key="8">
    <source>
        <dbReference type="Proteomes" id="UP000271003"/>
    </source>
</evidence>
<name>A0A2Z6IA02_9BURK</name>
<evidence type="ECO:0000256" key="2">
    <source>
        <dbReference type="ARBA" id="ARBA00023125"/>
    </source>
</evidence>
<dbReference type="SMART" id="SM00448">
    <property type="entry name" value="REC"/>
    <property type="match status" value="1"/>
</dbReference>
<gene>
    <name evidence="7" type="ORF">SUTMEG_10830</name>
</gene>
<dbReference type="PANTHER" id="PTHR44688">
    <property type="entry name" value="DNA-BINDING TRANSCRIPTIONAL ACTIVATOR DEVR_DOSR"/>
    <property type="match status" value="1"/>
</dbReference>
<dbReference type="PANTHER" id="PTHR44688:SF16">
    <property type="entry name" value="DNA-BINDING TRANSCRIPTIONAL ACTIVATOR DEVR_DOSR"/>
    <property type="match status" value="1"/>
</dbReference>
<organism evidence="7 8">
    <name type="scientific">Sutterella megalosphaeroides</name>
    <dbReference type="NCBI Taxonomy" id="2494234"/>
    <lineage>
        <taxon>Bacteria</taxon>
        <taxon>Pseudomonadati</taxon>
        <taxon>Pseudomonadota</taxon>
        <taxon>Betaproteobacteria</taxon>
        <taxon>Burkholderiales</taxon>
        <taxon>Sutterellaceae</taxon>
        <taxon>Sutterella</taxon>
    </lineage>
</organism>
<dbReference type="SUPFAM" id="SSF52172">
    <property type="entry name" value="CheY-like"/>
    <property type="match status" value="1"/>
</dbReference>
<proteinExistence type="predicted"/>
<dbReference type="Pfam" id="PF00072">
    <property type="entry name" value="Response_reg"/>
    <property type="match status" value="1"/>
</dbReference>
<sequence>MTDIDSDRLPTLRDRTLVRIVDDEEEIVGTLSLMLGVDGWRTAGYPSAEAFLVGDTPSEPGCVLLDIQMGGMSGIDLQLEMVERGYVLPVIFITGHASVETAVDAMRRGAFDFLQKPVDPTRLLESIRQACGKSLSESSHEPSVLDVQRAADELTERQLDIVRRLLRGEKTRKIADALDISLRTVQGHKLAIYRKFGVHTAAQFAELGPVLGVESGSET</sequence>
<dbReference type="Proteomes" id="UP000271003">
    <property type="component" value="Chromosome"/>
</dbReference>
<keyword evidence="2 7" id="KW-0238">DNA-binding</keyword>
<dbReference type="Gene3D" id="3.40.50.2300">
    <property type="match status" value="1"/>
</dbReference>
<evidence type="ECO:0000313" key="7">
    <source>
        <dbReference type="EMBL" id="BBF23192.1"/>
    </source>
</evidence>
<evidence type="ECO:0000259" key="5">
    <source>
        <dbReference type="PROSITE" id="PS50043"/>
    </source>
</evidence>
<dbReference type="Pfam" id="PF00196">
    <property type="entry name" value="GerE"/>
    <property type="match status" value="1"/>
</dbReference>
<dbReference type="InterPro" id="IPR011006">
    <property type="entry name" value="CheY-like_superfamily"/>
</dbReference>
<dbReference type="InterPro" id="IPR000792">
    <property type="entry name" value="Tscrpt_reg_LuxR_C"/>
</dbReference>
<dbReference type="GO" id="GO:0003677">
    <property type="term" value="F:DNA binding"/>
    <property type="evidence" value="ECO:0007669"/>
    <property type="project" value="UniProtKB-KW"/>
</dbReference>
<dbReference type="PROSITE" id="PS50110">
    <property type="entry name" value="RESPONSE_REGULATORY"/>
    <property type="match status" value="1"/>
</dbReference>
<dbReference type="SUPFAM" id="SSF46894">
    <property type="entry name" value="C-terminal effector domain of the bipartite response regulators"/>
    <property type="match status" value="1"/>
</dbReference>
<dbReference type="InterPro" id="IPR001789">
    <property type="entry name" value="Sig_transdc_resp-reg_receiver"/>
</dbReference>
<dbReference type="Gene3D" id="1.10.10.10">
    <property type="entry name" value="Winged helix-like DNA-binding domain superfamily/Winged helix DNA-binding domain"/>
    <property type="match status" value="1"/>
</dbReference>
<protein>
    <submittedName>
        <fullName evidence="7">DNA-binding response regulator</fullName>
    </submittedName>
</protein>
<dbReference type="InterPro" id="IPR016032">
    <property type="entry name" value="Sig_transdc_resp-reg_C-effctor"/>
</dbReference>
<dbReference type="RefSeq" id="WP_170143838.1">
    <property type="nucleotide sequence ID" value="NZ_AP018786.1"/>
</dbReference>
<dbReference type="EMBL" id="AP018786">
    <property type="protein sequence ID" value="BBF23192.1"/>
    <property type="molecule type" value="Genomic_DNA"/>
</dbReference>
<evidence type="ECO:0000259" key="6">
    <source>
        <dbReference type="PROSITE" id="PS50110"/>
    </source>
</evidence>
<dbReference type="PROSITE" id="PS50043">
    <property type="entry name" value="HTH_LUXR_2"/>
    <property type="match status" value="1"/>
</dbReference>
<dbReference type="AlphaFoldDB" id="A0A2Z6IA02"/>